<name>A0A449BJ11_9MOLU</name>
<dbReference type="InterPro" id="IPR007184">
    <property type="entry name" value="Mannoside_phosphorylase"/>
</dbReference>
<comment type="similarity">
    <text evidence="3">Belongs to the glycosyl hydrolase 130 family.</text>
</comment>
<reference evidence="4 5" key="1">
    <citation type="submission" date="2019-01" db="EMBL/GenBank/DDBJ databases">
        <authorList>
            <consortium name="Pathogen Informatics"/>
        </authorList>
    </citation>
    <scope>NUCLEOTIDE SEQUENCE [LARGE SCALE GENOMIC DNA]</scope>
    <source>
        <strain evidence="4 5">NCTC10172</strain>
    </source>
</reference>
<dbReference type="CDD" id="cd18612">
    <property type="entry name" value="GH130_Lin0857-like"/>
    <property type="match status" value="1"/>
</dbReference>
<dbReference type="PIRSF" id="PIRSF016202">
    <property type="entry name" value="PH1107"/>
    <property type="match status" value="1"/>
</dbReference>
<dbReference type="SUPFAM" id="SSF75005">
    <property type="entry name" value="Arabinanase/levansucrase/invertase"/>
    <property type="match status" value="1"/>
</dbReference>
<evidence type="ECO:0000313" key="5">
    <source>
        <dbReference type="Proteomes" id="UP000290909"/>
    </source>
</evidence>
<dbReference type="Pfam" id="PF04041">
    <property type="entry name" value="Glyco_hydro_130"/>
    <property type="match status" value="1"/>
</dbReference>
<dbReference type="KEGG" id="ahk:NCTC10172_00431"/>
<dbReference type="Gene3D" id="2.115.10.20">
    <property type="entry name" value="Glycosyl hydrolase domain, family 43"/>
    <property type="match status" value="1"/>
</dbReference>
<dbReference type="GO" id="GO:0016757">
    <property type="term" value="F:glycosyltransferase activity"/>
    <property type="evidence" value="ECO:0007669"/>
    <property type="project" value="UniProtKB-KW"/>
</dbReference>
<proteinExistence type="inferred from homology"/>
<evidence type="ECO:0000256" key="1">
    <source>
        <dbReference type="ARBA" id="ARBA00022676"/>
    </source>
</evidence>
<sequence length="348" mass="39771">MRRAKQNPLITIKDIKPTHPSLKVDGVFNCGATKYNNQYILLLRIAESAISEDGYIKVPVLENKKLQIKLIDKNDKNLDFRDSRTIKNTESKVEYLTSLSHFRRAYSNDGIHFTVDKEPWIYPESEMESWGIEDPRVTHVLDKYLITYTAVSKHGVSVGLIETKDFISYERKGIILPVDNKDVSILPEKINGKYFMYHRPVPNDIGYPNMWSASSLDLTHWGEHKILLTVDENDWENGRIGGGAPSVKTNRGWLHIYHAANKDSVYKLGAFLTSLDDPTKILYKTSEPILSPFETYELHGFFGNVVFTCGIILESDEIKIYYGAADDKICLATISLDEIYQKLKPFRG</sequence>
<dbReference type="STRING" id="1408416.GCA_000702765_00987"/>
<evidence type="ECO:0000256" key="2">
    <source>
        <dbReference type="ARBA" id="ARBA00022679"/>
    </source>
</evidence>
<dbReference type="AlphaFoldDB" id="A0A449BJ11"/>
<dbReference type="RefSeq" id="WP_084145216.1">
    <property type="nucleotide sequence ID" value="NZ_LR215050.1"/>
</dbReference>
<keyword evidence="1" id="KW-0328">Glycosyltransferase</keyword>
<dbReference type="InterPro" id="IPR023296">
    <property type="entry name" value="Glyco_hydro_beta-prop_sf"/>
</dbReference>
<dbReference type="PANTHER" id="PTHR34106">
    <property type="entry name" value="GLYCOSIDASE"/>
    <property type="match status" value="1"/>
</dbReference>
<dbReference type="PANTHER" id="PTHR34106:SF5">
    <property type="entry name" value="GLYCOSIDASE"/>
    <property type="match status" value="1"/>
</dbReference>
<gene>
    <name evidence="4" type="ORF">NCTC10172_00431</name>
</gene>
<dbReference type="Proteomes" id="UP000290909">
    <property type="component" value="Chromosome"/>
</dbReference>
<evidence type="ECO:0000256" key="3">
    <source>
        <dbReference type="ARBA" id="ARBA00024356"/>
    </source>
</evidence>
<keyword evidence="5" id="KW-1185">Reference proteome</keyword>
<dbReference type="EMBL" id="LR215050">
    <property type="protein sequence ID" value="VEU82420.1"/>
    <property type="molecule type" value="Genomic_DNA"/>
</dbReference>
<accession>A0A449BJ11</accession>
<keyword evidence="2" id="KW-0808">Transferase</keyword>
<evidence type="ECO:0000313" key="4">
    <source>
        <dbReference type="EMBL" id="VEU82420.1"/>
    </source>
</evidence>
<organism evidence="4 5">
    <name type="scientific">Acholeplasma hippikon</name>
    <dbReference type="NCBI Taxonomy" id="264636"/>
    <lineage>
        <taxon>Bacteria</taxon>
        <taxon>Bacillati</taxon>
        <taxon>Mycoplasmatota</taxon>
        <taxon>Mollicutes</taxon>
        <taxon>Acholeplasmatales</taxon>
        <taxon>Acholeplasmataceae</taxon>
        <taxon>Acholeplasma</taxon>
    </lineage>
</organism>
<protein>
    <submittedName>
        <fullName evidence="4">Domain of uncharacterized function (DUF377)</fullName>
    </submittedName>
</protein>